<dbReference type="InterPro" id="IPR037052">
    <property type="entry name" value="CheA-like_P2_sf"/>
</dbReference>
<reference evidence="19" key="2">
    <citation type="submission" date="2021-04" db="EMBL/GenBank/DDBJ databases">
        <authorList>
            <person name="Liu J."/>
        </authorList>
    </citation>
    <scope>NUCLEOTIDE SEQUENCE</scope>
    <source>
        <strain evidence="19">BAD-6</strain>
    </source>
</reference>
<evidence type="ECO:0000256" key="8">
    <source>
        <dbReference type="ARBA" id="ARBA00022679"/>
    </source>
</evidence>
<feature type="domain" description="Histidine kinase" evidence="16">
    <location>
        <begin position="380"/>
        <end position="584"/>
    </location>
</feature>
<dbReference type="InterPro" id="IPR036890">
    <property type="entry name" value="HATPase_C_sf"/>
</dbReference>
<evidence type="ECO:0000256" key="3">
    <source>
        <dbReference type="ARBA" id="ARBA00012438"/>
    </source>
</evidence>
<dbReference type="Gene3D" id="3.30.70.1110">
    <property type="entry name" value="Histidine kinase CheA-like, P2 response regulator-binding domain"/>
    <property type="match status" value="1"/>
</dbReference>
<evidence type="ECO:0000256" key="9">
    <source>
        <dbReference type="ARBA" id="ARBA00022741"/>
    </source>
</evidence>
<evidence type="ECO:0000256" key="10">
    <source>
        <dbReference type="ARBA" id="ARBA00022777"/>
    </source>
</evidence>
<dbReference type="InterPro" id="IPR051315">
    <property type="entry name" value="Bact_Chemotaxis_CheA"/>
</dbReference>
<evidence type="ECO:0000259" key="16">
    <source>
        <dbReference type="PROSITE" id="PS50109"/>
    </source>
</evidence>
<dbReference type="InterPro" id="IPR002545">
    <property type="entry name" value="CheW-lke_dom"/>
</dbReference>
<dbReference type="GO" id="GO:0005524">
    <property type="term" value="F:ATP binding"/>
    <property type="evidence" value="ECO:0007669"/>
    <property type="project" value="UniProtKB-KW"/>
</dbReference>
<keyword evidence="9" id="KW-0547">Nucleotide-binding</keyword>
<dbReference type="SMART" id="SM00260">
    <property type="entry name" value="CheW"/>
    <property type="match status" value="1"/>
</dbReference>
<dbReference type="Pfam" id="PF02518">
    <property type="entry name" value="HATPase_c"/>
    <property type="match status" value="1"/>
</dbReference>
<evidence type="ECO:0000259" key="18">
    <source>
        <dbReference type="PROSITE" id="PS50894"/>
    </source>
</evidence>
<dbReference type="PROSITE" id="PS50109">
    <property type="entry name" value="HIS_KIN"/>
    <property type="match status" value="1"/>
</dbReference>
<evidence type="ECO:0000256" key="5">
    <source>
        <dbReference type="ARBA" id="ARBA00022490"/>
    </source>
</evidence>
<dbReference type="EC" id="2.7.13.3" evidence="3"/>
<keyword evidence="7 14" id="KW-0597">Phosphoprotein</keyword>
<dbReference type="SMART" id="SM00073">
    <property type="entry name" value="HPT"/>
    <property type="match status" value="1"/>
</dbReference>
<dbReference type="Proteomes" id="UP000675664">
    <property type="component" value="Unassembled WGS sequence"/>
</dbReference>
<evidence type="ECO:0000256" key="11">
    <source>
        <dbReference type="ARBA" id="ARBA00022840"/>
    </source>
</evidence>
<evidence type="ECO:0000256" key="12">
    <source>
        <dbReference type="ARBA" id="ARBA00023012"/>
    </source>
</evidence>
<sequence length="723" mass="79127">MLELYLFESTTLLDQLDEILLQSEKEENLSTENVNEIFRIMHTIKGSSAMMEFDTISHVSHKLEDLFYVIRENGIDDNYFNELFDVVLKVSDFLKEEVEKIQQNQKLSTENEDLIGEILDLLDKMNGQSSDSKAKAAKPAGSKPAAEKKASSKKKAEKAAQEPAEISATEITAAESAASYETSAESTASEPVSAADPSGDGKTFYLHIRFTEDCQMENIRAYMLVNKLDTLGQVLETIPDELSTNPEASEIISHSGFFCSFQTNMTAGEIEAAAKGTLSVSKVDFISGLPKDTDKKEPEASMPEEEQKKTGAVAKNNLNDSDSSSDAGKAKSGKQNLINVDLNKLDTLMDLVGEIVITESMVSGNADLAGLELDSFNKAARQLRKLTDELQDIVMSIRMVPIAATFQKMRRIVRDMGKKLSKEVDLIVMGETTEVDKTIIDGIADPLMHLVRNAMDHAIEDKAGRIAAKKDPVGQIILSAQNVGGDIIISVSDDGKGLDTEMILAKAREKNLLTKPENEYTEKEIFNLLTAPGFSTKEAVTEFSGRGVGMDVVKKNIEKIGGTVTIESVKGSGTNIFFKIPLTLAIISSMEIKVGGNVYAVPITNIRESFKATTKQLLKDPDNNEMIMIRGVCYPIIRLHKIFHLEDTLTKIEDGILLLVDSGDQLACLFADELVGKHQVVVKPLPVYLSRYSAKGKGIAGCTILGDGSISLILDVQSIINRY</sequence>
<dbReference type="PROSITE" id="PS50851">
    <property type="entry name" value="CHEW"/>
    <property type="match status" value="1"/>
</dbReference>
<proteinExistence type="predicted"/>
<dbReference type="InterPro" id="IPR004358">
    <property type="entry name" value="Sig_transdc_His_kin-like_C"/>
</dbReference>
<dbReference type="PRINTS" id="PR00344">
    <property type="entry name" value="BCTRLSENSOR"/>
</dbReference>
<dbReference type="InterPro" id="IPR036641">
    <property type="entry name" value="HPT_dom_sf"/>
</dbReference>
<dbReference type="Gene3D" id="1.20.120.160">
    <property type="entry name" value="HPT domain"/>
    <property type="match status" value="1"/>
</dbReference>
<accession>A0A8J7VYL5</accession>
<feature type="region of interest" description="Disordered" evidence="15">
    <location>
        <begin position="289"/>
        <end position="332"/>
    </location>
</feature>
<organism evidence="19 20">
    <name type="scientific">Sinanaerobacter chloroacetimidivorans</name>
    <dbReference type="NCBI Taxonomy" id="2818044"/>
    <lineage>
        <taxon>Bacteria</taxon>
        <taxon>Bacillati</taxon>
        <taxon>Bacillota</taxon>
        <taxon>Clostridia</taxon>
        <taxon>Peptostreptococcales</taxon>
        <taxon>Anaerovoracaceae</taxon>
        <taxon>Sinanaerobacter</taxon>
    </lineage>
</organism>
<dbReference type="Gene3D" id="2.30.30.40">
    <property type="entry name" value="SH3 Domains"/>
    <property type="match status" value="1"/>
</dbReference>
<dbReference type="InterPro" id="IPR005467">
    <property type="entry name" value="His_kinase_dom"/>
</dbReference>
<dbReference type="SUPFAM" id="SSF47384">
    <property type="entry name" value="Homodimeric domain of signal transducing histidine kinase"/>
    <property type="match status" value="1"/>
</dbReference>
<gene>
    <name evidence="19" type="ORF">KCX82_06495</name>
</gene>
<dbReference type="Pfam" id="PF01584">
    <property type="entry name" value="CheW"/>
    <property type="match status" value="1"/>
</dbReference>
<keyword evidence="12" id="KW-0902">Two-component regulatory system</keyword>
<dbReference type="Pfam" id="PF02895">
    <property type="entry name" value="H-kinase_dim"/>
    <property type="match status" value="1"/>
</dbReference>
<reference evidence="19" key="1">
    <citation type="submission" date="2021-04" db="EMBL/GenBank/DDBJ databases">
        <title>Sinoanaerobacter chloroacetimidivorans sp. nov., an obligate anaerobic bacterium isolated from anaerobic sludge.</title>
        <authorList>
            <person name="Bao Y."/>
        </authorList>
    </citation>
    <scope>NUCLEOTIDE SEQUENCE</scope>
    <source>
        <strain evidence="19">BAD-6</strain>
    </source>
</reference>
<dbReference type="InterPro" id="IPR008207">
    <property type="entry name" value="Sig_transdc_His_kin_Hpt_dom"/>
</dbReference>
<dbReference type="SUPFAM" id="SSF47226">
    <property type="entry name" value="Histidine-containing phosphotransfer domain, HPT domain"/>
    <property type="match status" value="1"/>
</dbReference>
<keyword evidence="20" id="KW-1185">Reference proteome</keyword>
<comment type="function">
    <text evidence="13">Involved in the transmission of sensory signals from the chemoreceptors to the flagellar motors. CheA is autophosphorylated; it can transfer its phosphate group to either CheB or CheY.</text>
</comment>
<evidence type="ECO:0000313" key="20">
    <source>
        <dbReference type="Proteomes" id="UP000675664"/>
    </source>
</evidence>
<dbReference type="InterPro" id="IPR004105">
    <property type="entry name" value="CheA-like_dim"/>
</dbReference>
<dbReference type="InterPro" id="IPR003594">
    <property type="entry name" value="HATPase_dom"/>
</dbReference>
<dbReference type="Gene3D" id="1.10.287.560">
    <property type="entry name" value="Histidine kinase CheA-like, homodimeric domain"/>
    <property type="match status" value="1"/>
</dbReference>
<dbReference type="Gene3D" id="3.30.565.10">
    <property type="entry name" value="Histidine kinase-like ATPase, C-terminal domain"/>
    <property type="match status" value="1"/>
</dbReference>
<dbReference type="Pfam" id="PF07194">
    <property type="entry name" value="P2"/>
    <property type="match status" value="1"/>
</dbReference>
<dbReference type="CDD" id="cd00088">
    <property type="entry name" value="HPT"/>
    <property type="match status" value="1"/>
</dbReference>
<keyword evidence="6" id="KW-0145">Chemotaxis</keyword>
<evidence type="ECO:0000313" key="19">
    <source>
        <dbReference type="EMBL" id="MBR0597512.1"/>
    </source>
</evidence>
<evidence type="ECO:0000256" key="2">
    <source>
        <dbReference type="ARBA" id="ARBA00004496"/>
    </source>
</evidence>
<dbReference type="EMBL" id="JAGSND010000003">
    <property type="protein sequence ID" value="MBR0597512.1"/>
    <property type="molecule type" value="Genomic_DNA"/>
</dbReference>
<evidence type="ECO:0000256" key="4">
    <source>
        <dbReference type="ARBA" id="ARBA00021495"/>
    </source>
</evidence>
<dbReference type="GO" id="GO:0006935">
    <property type="term" value="P:chemotaxis"/>
    <property type="evidence" value="ECO:0007669"/>
    <property type="project" value="UniProtKB-KW"/>
</dbReference>
<dbReference type="CDD" id="cd00731">
    <property type="entry name" value="CheA_reg"/>
    <property type="match status" value="1"/>
</dbReference>
<dbReference type="FunFam" id="3.30.565.10:FF:000016">
    <property type="entry name" value="Chemotaxis protein CheA, putative"/>
    <property type="match status" value="1"/>
</dbReference>
<evidence type="ECO:0000256" key="7">
    <source>
        <dbReference type="ARBA" id="ARBA00022553"/>
    </source>
</evidence>
<comment type="catalytic activity">
    <reaction evidence="1">
        <text>ATP + protein L-histidine = ADP + protein N-phospho-L-histidine.</text>
        <dbReference type="EC" id="2.7.13.3"/>
    </reaction>
</comment>
<dbReference type="Pfam" id="PF01627">
    <property type="entry name" value="Hpt"/>
    <property type="match status" value="1"/>
</dbReference>
<evidence type="ECO:0000256" key="14">
    <source>
        <dbReference type="PROSITE-ProRule" id="PRU00110"/>
    </source>
</evidence>
<dbReference type="InterPro" id="IPR037006">
    <property type="entry name" value="CheA-like_homodim_sf"/>
</dbReference>
<keyword evidence="8" id="KW-0808">Transferase</keyword>
<comment type="subcellular location">
    <subcellularLocation>
        <location evidence="2">Cytoplasm</location>
    </subcellularLocation>
</comment>
<feature type="domain" description="CheW-like" evidence="17">
    <location>
        <begin position="586"/>
        <end position="723"/>
    </location>
</feature>
<dbReference type="InterPro" id="IPR035891">
    <property type="entry name" value="CheY-binding_CheA"/>
</dbReference>
<evidence type="ECO:0000256" key="6">
    <source>
        <dbReference type="ARBA" id="ARBA00022500"/>
    </source>
</evidence>
<dbReference type="PANTHER" id="PTHR43395">
    <property type="entry name" value="SENSOR HISTIDINE KINASE CHEA"/>
    <property type="match status" value="1"/>
</dbReference>
<feature type="domain" description="HPt" evidence="18">
    <location>
        <begin position="1"/>
        <end position="101"/>
    </location>
</feature>
<keyword evidence="5" id="KW-0963">Cytoplasm</keyword>
<dbReference type="AlphaFoldDB" id="A0A8J7VYL5"/>
<dbReference type="InterPro" id="IPR010808">
    <property type="entry name" value="CheA_P2-bd"/>
</dbReference>
<evidence type="ECO:0000259" key="17">
    <source>
        <dbReference type="PROSITE" id="PS50851"/>
    </source>
</evidence>
<dbReference type="SUPFAM" id="SSF50341">
    <property type="entry name" value="CheW-like"/>
    <property type="match status" value="1"/>
</dbReference>
<dbReference type="GO" id="GO:0000155">
    <property type="term" value="F:phosphorelay sensor kinase activity"/>
    <property type="evidence" value="ECO:0007669"/>
    <property type="project" value="InterPro"/>
</dbReference>
<protein>
    <recommendedName>
        <fullName evidence="4">Chemotaxis protein CheA</fullName>
        <ecNumber evidence="3">2.7.13.3</ecNumber>
    </recommendedName>
</protein>
<dbReference type="PANTHER" id="PTHR43395:SF10">
    <property type="entry name" value="CHEMOTAXIS PROTEIN CHEA"/>
    <property type="match status" value="1"/>
</dbReference>
<evidence type="ECO:0000256" key="13">
    <source>
        <dbReference type="ARBA" id="ARBA00035100"/>
    </source>
</evidence>
<dbReference type="CDD" id="cd16916">
    <property type="entry name" value="HATPase_CheA-like"/>
    <property type="match status" value="1"/>
</dbReference>
<feature type="region of interest" description="Disordered" evidence="15">
    <location>
        <begin position="129"/>
        <end position="198"/>
    </location>
</feature>
<dbReference type="GO" id="GO:0005737">
    <property type="term" value="C:cytoplasm"/>
    <property type="evidence" value="ECO:0007669"/>
    <property type="project" value="UniProtKB-SubCell"/>
</dbReference>
<evidence type="ECO:0000256" key="1">
    <source>
        <dbReference type="ARBA" id="ARBA00000085"/>
    </source>
</evidence>
<evidence type="ECO:0000256" key="15">
    <source>
        <dbReference type="SAM" id="MobiDB-lite"/>
    </source>
</evidence>
<comment type="caution">
    <text evidence="19">The sequence shown here is derived from an EMBL/GenBank/DDBJ whole genome shotgun (WGS) entry which is preliminary data.</text>
</comment>
<keyword evidence="11" id="KW-0067">ATP-binding</keyword>
<dbReference type="PROSITE" id="PS50894">
    <property type="entry name" value="HPT"/>
    <property type="match status" value="1"/>
</dbReference>
<feature type="compositionally biased region" description="Low complexity" evidence="15">
    <location>
        <begin position="161"/>
        <end position="195"/>
    </location>
</feature>
<keyword evidence="10" id="KW-0418">Kinase</keyword>
<dbReference type="InterPro" id="IPR036061">
    <property type="entry name" value="CheW-like_dom_sf"/>
</dbReference>
<dbReference type="SUPFAM" id="SSF55052">
    <property type="entry name" value="CheY-binding domain of CheA"/>
    <property type="match status" value="1"/>
</dbReference>
<dbReference type="InterPro" id="IPR036097">
    <property type="entry name" value="HisK_dim/P_sf"/>
</dbReference>
<dbReference type="SMART" id="SM00387">
    <property type="entry name" value="HATPase_c"/>
    <property type="match status" value="1"/>
</dbReference>
<feature type="modified residue" description="Phosphohistidine" evidence="14">
    <location>
        <position position="42"/>
    </location>
</feature>
<dbReference type="SUPFAM" id="SSF55874">
    <property type="entry name" value="ATPase domain of HSP90 chaperone/DNA topoisomerase II/histidine kinase"/>
    <property type="match status" value="1"/>
</dbReference>
<dbReference type="SMART" id="SM01231">
    <property type="entry name" value="H-kinase_dim"/>
    <property type="match status" value="1"/>
</dbReference>
<name>A0A8J7VYL5_9FIRM</name>
<feature type="compositionally biased region" description="Basic and acidic residues" evidence="15">
    <location>
        <begin position="291"/>
        <end position="309"/>
    </location>
</feature>